<dbReference type="GO" id="GO:0004177">
    <property type="term" value="F:aminopeptidase activity"/>
    <property type="evidence" value="ECO:0007669"/>
    <property type="project" value="TreeGrafter"/>
</dbReference>
<dbReference type="GO" id="GO:0005829">
    <property type="term" value="C:cytosol"/>
    <property type="evidence" value="ECO:0007669"/>
    <property type="project" value="TreeGrafter"/>
</dbReference>
<comment type="caution">
    <text evidence="1">The sequence shown here is derived from an EMBL/GenBank/DDBJ whole genome shotgun (WGS) entry which is preliminary data.</text>
</comment>
<accession>A0A0F9U6V5</accession>
<dbReference type="SUPFAM" id="SSF55486">
    <property type="entry name" value="Metalloproteases ('zincins'), catalytic domain"/>
    <property type="match status" value="1"/>
</dbReference>
<dbReference type="InterPro" id="IPR024079">
    <property type="entry name" value="MetalloPept_cat_dom_sf"/>
</dbReference>
<dbReference type="PANTHER" id="PTHR30164:SF2">
    <property type="entry name" value="PROTEIN MTFA"/>
    <property type="match status" value="1"/>
</dbReference>
<gene>
    <name evidence="1" type="ORF">LCGC14_0260060</name>
</gene>
<proteinExistence type="predicted"/>
<dbReference type="InterPro" id="IPR042252">
    <property type="entry name" value="MtfA_N"/>
</dbReference>
<organism evidence="1">
    <name type="scientific">marine sediment metagenome</name>
    <dbReference type="NCBI Taxonomy" id="412755"/>
    <lineage>
        <taxon>unclassified sequences</taxon>
        <taxon>metagenomes</taxon>
        <taxon>ecological metagenomes</taxon>
    </lineage>
</organism>
<dbReference type="EMBL" id="LAZR01000139">
    <property type="protein sequence ID" value="KKN87329.1"/>
    <property type="molecule type" value="Genomic_DNA"/>
</dbReference>
<evidence type="ECO:0000313" key="1">
    <source>
        <dbReference type="EMBL" id="KKN87329.1"/>
    </source>
</evidence>
<protein>
    <recommendedName>
        <fullName evidence="2">Zn-dependent hydrolase</fullName>
    </recommendedName>
</protein>
<dbReference type="Gene3D" id="1.10.472.150">
    <property type="entry name" value="Glucose-regulated metallo-peptidase M90, N-terminal domain"/>
    <property type="match status" value="1"/>
</dbReference>
<dbReference type="PANTHER" id="PTHR30164">
    <property type="entry name" value="MTFA PEPTIDASE"/>
    <property type="match status" value="1"/>
</dbReference>
<dbReference type="CDD" id="cd20169">
    <property type="entry name" value="Peptidase_M90_mtfA"/>
    <property type="match status" value="1"/>
</dbReference>
<sequence>MSLFKRFAEWREDRQLAELDISPELWQQALGDWSVYQGLSDAKRTKLQDMALRLLLRKNLHAAGDAEASDVLCLRIAGMAVVPVLELGLDWYDRWKTLILYDGPFHAEHSWQDEAGVVHEGGRNLSGEAWLRGPVVLSLADVQLSGQRDGYNVVIHELAHTLDMRHDGANGAPPLHHGMSPADWKRDMSAAWDDLGRRAAAGEKLPIDAYALEAPAEFFAVLSETFFERPVMLQHTWPEVYQHLADFYRQNPLTSDG</sequence>
<reference evidence="1" key="1">
    <citation type="journal article" date="2015" name="Nature">
        <title>Complex archaea that bridge the gap between prokaryotes and eukaryotes.</title>
        <authorList>
            <person name="Spang A."/>
            <person name="Saw J.H."/>
            <person name="Jorgensen S.L."/>
            <person name="Zaremba-Niedzwiedzka K."/>
            <person name="Martijn J."/>
            <person name="Lind A.E."/>
            <person name="van Eijk R."/>
            <person name="Schleper C."/>
            <person name="Guy L."/>
            <person name="Ettema T.J."/>
        </authorList>
    </citation>
    <scope>NUCLEOTIDE SEQUENCE</scope>
</reference>
<dbReference type="InterPro" id="IPR010384">
    <property type="entry name" value="MtfA_fam"/>
</dbReference>
<dbReference type="Gene3D" id="3.40.390.10">
    <property type="entry name" value="Collagenase (Catalytic Domain)"/>
    <property type="match status" value="1"/>
</dbReference>
<dbReference type="AlphaFoldDB" id="A0A0F9U6V5"/>
<evidence type="ECO:0008006" key="2">
    <source>
        <dbReference type="Google" id="ProtNLM"/>
    </source>
</evidence>
<name>A0A0F9U6V5_9ZZZZ</name>
<dbReference type="GO" id="GO:0008237">
    <property type="term" value="F:metallopeptidase activity"/>
    <property type="evidence" value="ECO:0007669"/>
    <property type="project" value="InterPro"/>
</dbReference>
<dbReference type="Pfam" id="PF06167">
    <property type="entry name" value="Peptidase_M90"/>
    <property type="match status" value="1"/>
</dbReference>